<dbReference type="EMBL" id="MFLN01000004">
    <property type="protein sequence ID" value="OGG67594.1"/>
    <property type="molecule type" value="Genomic_DNA"/>
</dbReference>
<evidence type="ECO:0000313" key="2">
    <source>
        <dbReference type="EMBL" id="OGG67594.1"/>
    </source>
</evidence>
<dbReference type="SMART" id="SM00966">
    <property type="entry name" value="SpoVT_AbrB"/>
    <property type="match status" value="1"/>
</dbReference>
<organism evidence="2 3">
    <name type="scientific">Candidatus Kaiserbacteria bacterium RIFCSPHIGHO2_02_FULL_59_21</name>
    <dbReference type="NCBI Taxonomy" id="1798500"/>
    <lineage>
        <taxon>Bacteria</taxon>
        <taxon>Candidatus Kaiseribacteriota</taxon>
    </lineage>
</organism>
<dbReference type="Proteomes" id="UP000178572">
    <property type="component" value="Unassembled WGS sequence"/>
</dbReference>
<protein>
    <recommendedName>
        <fullName evidence="1">SpoVT-AbrB domain-containing protein</fullName>
    </recommendedName>
</protein>
<feature type="domain" description="SpoVT-AbrB" evidence="1">
    <location>
        <begin position="7"/>
        <end position="52"/>
    </location>
</feature>
<proteinExistence type="predicted"/>
<dbReference type="PANTHER" id="PTHR40516">
    <property type="entry name" value="ANTITOXIN CHPS-RELATED"/>
    <property type="match status" value="1"/>
</dbReference>
<accession>A0A1F6E1L9</accession>
<dbReference type="InterPro" id="IPR007159">
    <property type="entry name" value="SpoVT-AbrB_dom"/>
</dbReference>
<dbReference type="InterPro" id="IPR039052">
    <property type="entry name" value="Antitox_PemI-like"/>
</dbReference>
<dbReference type="Pfam" id="PF04014">
    <property type="entry name" value="MazE_antitoxin"/>
    <property type="match status" value="1"/>
</dbReference>
<dbReference type="GO" id="GO:0097351">
    <property type="term" value="F:toxin sequestering activity"/>
    <property type="evidence" value="ECO:0007669"/>
    <property type="project" value="InterPro"/>
</dbReference>
<dbReference type="STRING" id="1798500.A3C21_03900"/>
<dbReference type="PANTHER" id="PTHR40516:SF1">
    <property type="entry name" value="ANTITOXIN CHPS-RELATED"/>
    <property type="match status" value="1"/>
</dbReference>
<name>A0A1F6E1L9_9BACT</name>
<dbReference type="Gene3D" id="2.10.260.10">
    <property type="match status" value="1"/>
</dbReference>
<dbReference type="SUPFAM" id="SSF89447">
    <property type="entry name" value="AbrB/MazE/MraZ-like"/>
    <property type="match status" value="1"/>
</dbReference>
<dbReference type="GO" id="GO:0003677">
    <property type="term" value="F:DNA binding"/>
    <property type="evidence" value="ECO:0007669"/>
    <property type="project" value="InterPro"/>
</dbReference>
<evidence type="ECO:0000313" key="3">
    <source>
        <dbReference type="Proteomes" id="UP000178572"/>
    </source>
</evidence>
<dbReference type="AlphaFoldDB" id="A0A1F6E1L9"/>
<sequence length="82" mass="9250">MLKTQVSKWGNSAAVRIPERVVRETGLIPGKSVSITYDQNAITIAKIKDEPLSLDQLIKGITQQNMHAYVWRGMEPLGEELW</sequence>
<evidence type="ECO:0000259" key="1">
    <source>
        <dbReference type="SMART" id="SM00966"/>
    </source>
</evidence>
<dbReference type="InterPro" id="IPR037914">
    <property type="entry name" value="SpoVT-AbrB_sf"/>
</dbReference>
<reference evidence="2 3" key="1">
    <citation type="journal article" date="2016" name="Nat. Commun.">
        <title>Thousands of microbial genomes shed light on interconnected biogeochemical processes in an aquifer system.</title>
        <authorList>
            <person name="Anantharaman K."/>
            <person name="Brown C.T."/>
            <person name="Hug L.A."/>
            <person name="Sharon I."/>
            <person name="Castelle C.J."/>
            <person name="Probst A.J."/>
            <person name="Thomas B.C."/>
            <person name="Singh A."/>
            <person name="Wilkins M.J."/>
            <person name="Karaoz U."/>
            <person name="Brodie E.L."/>
            <person name="Williams K.H."/>
            <person name="Hubbard S.S."/>
            <person name="Banfield J.F."/>
        </authorList>
    </citation>
    <scope>NUCLEOTIDE SEQUENCE [LARGE SCALE GENOMIC DNA]</scope>
</reference>
<comment type="caution">
    <text evidence="2">The sequence shown here is derived from an EMBL/GenBank/DDBJ whole genome shotgun (WGS) entry which is preliminary data.</text>
</comment>
<gene>
    <name evidence="2" type="ORF">A3C21_03900</name>
</gene>